<dbReference type="Gene3D" id="1.10.1240.10">
    <property type="entry name" value="Methionine synthase domain"/>
    <property type="match status" value="1"/>
</dbReference>
<sequence length="217" mass="23824">MTQSEPVETFLNALLAMDRVAAKRTLEGSTAADARLDVVERLVVPSLERIGDLWERGEVSLSQVYMSGRMCEEMVDAILPPSDPGRVDQPPMAIAVLDDYHLLGKRMVYSVLRASGYELKDYGTVDGEALVSRVVRDGIVVLLISVLMLPSALHIKTVREALDRAGCRPFILVGGAPFRFDTELWREVGADAMAATAAEGVAVVRKLLDHLPKEYRS</sequence>
<accession>A0A1H2ULP9</accession>
<dbReference type="EMBL" id="FNNZ01000005">
    <property type="protein sequence ID" value="SDW57042.1"/>
    <property type="molecule type" value="Genomic_DNA"/>
</dbReference>
<dbReference type="OrthoDB" id="9800334at2"/>
<evidence type="ECO:0000313" key="6">
    <source>
        <dbReference type="Proteomes" id="UP000198816"/>
    </source>
</evidence>
<evidence type="ECO:0000259" key="3">
    <source>
        <dbReference type="PROSITE" id="PS51332"/>
    </source>
</evidence>
<dbReference type="Gene3D" id="3.40.50.280">
    <property type="entry name" value="Cobalamin-binding domain"/>
    <property type="match status" value="1"/>
</dbReference>
<dbReference type="PROSITE" id="PS51337">
    <property type="entry name" value="B12_BINDING_NTER"/>
    <property type="match status" value="1"/>
</dbReference>
<dbReference type="Proteomes" id="UP000198816">
    <property type="component" value="Unassembled WGS sequence"/>
</dbReference>
<dbReference type="SMART" id="SM01018">
    <property type="entry name" value="B12-binding_2"/>
    <property type="match status" value="1"/>
</dbReference>
<dbReference type="PANTHER" id="PTHR45833">
    <property type="entry name" value="METHIONINE SYNTHASE"/>
    <property type="match status" value="1"/>
</dbReference>
<dbReference type="GO" id="GO:0005829">
    <property type="term" value="C:cytosol"/>
    <property type="evidence" value="ECO:0007669"/>
    <property type="project" value="TreeGrafter"/>
</dbReference>
<dbReference type="InterPro" id="IPR006158">
    <property type="entry name" value="Cobalamin-bd"/>
</dbReference>
<dbReference type="GO" id="GO:0008705">
    <property type="term" value="F:methionine synthase activity"/>
    <property type="evidence" value="ECO:0007669"/>
    <property type="project" value="TreeGrafter"/>
</dbReference>
<reference evidence="6" key="1">
    <citation type="submission" date="2016-10" db="EMBL/GenBank/DDBJ databases">
        <authorList>
            <person name="Varghese N."/>
            <person name="Submissions S."/>
        </authorList>
    </citation>
    <scope>NUCLEOTIDE SEQUENCE [LARGE SCALE GENOMIC DNA]</scope>
    <source>
        <strain evidence="6">DSM 217</strain>
    </source>
</reference>
<keyword evidence="2" id="KW-0170">Cobalt</keyword>
<dbReference type="InterPro" id="IPR050554">
    <property type="entry name" value="Met_Synthase/Corrinoid"/>
</dbReference>
<evidence type="ECO:0000313" key="5">
    <source>
        <dbReference type="EMBL" id="SDW57042.1"/>
    </source>
</evidence>
<evidence type="ECO:0000256" key="1">
    <source>
        <dbReference type="ARBA" id="ARBA00022723"/>
    </source>
</evidence>
<name>A0A1H2ULP9_THIRO</name>
<proteinExistence type="predicted"/>
<dbReference type="GO" id="GO:0050667">
    <property type="term" value="P:homocysteine metabolic process"/>
    <property type="evidence" value="ECO:0007669"/>
    <property type="project" value="TreeGrafter"/>
</dbReference>
<dbReference type="PROSITE" id="PS51332">
    <property type="entry name" value="B12_BINDING"/>
    <property type="match status" value="1"/>
</dbReference>
<evidence type="ECO:0000256" key="2">
    <source>
        <dbReference type="ARBA" id="ARBA00023285"/>
    </source>
</evidence>
<dbReference type="InterPro" id="IPR003759">
    <property type="entry name" value="Cbl-bd_cap"/>
</dbReference>
<dbReference type="GO" id="GO:0046872">
    <property type="term" value="F:metal ion binding"/>
    <property type="evidence" value="ECO:0007669"/>
    <property type="project" value="UniProtKB-KW"/>
</dbReference>
<keyword evidence="6" id="KW-1185">Reference proteome</keyword>
<dbReference type="Pfam" id="PF02607">
    <property type="entry name" value="B12-binding_2"/>
    <property type="match status" value="1"/>
</dbReference>
<feature type="domain" description="B12-binding N-terminal" evidence="4">
    <location>
        <begin position="1"/>
        <end position="90"/>
    </location>
</feature>
<dbReference type="SUPFAM" id="SSF47644">
    <property type="entry name" value="Methionine synthase domain"/>
    <property type="match status" value="1"/>
</dbReference>
<dbReference type="InterPro" id="IPR036594">
    <property type="entry name" value="Meth_synthase_dom"/>
</dbReference>
<dbReference type="RefSeq" id="WP_093029801.1">
    <property type="nucleotide sequence ID" value="NZ_FNNZ01000005.1"/>
</dbReference>
<feature type="domain" description="B12-binding" evidence="3">
    <location>
        <begin position="88"/>
        <end position="217"/>
    </location>
</feature>
<dbReference type="SUPFAM" id="SSF52242">
    <property type="entry name" value="Cobalamin (vitamin B12)-binding domain"/>
    <property type="match status" value="1"/>
</dbReference>
<dbReference type="PANTHER" id="PTHR45833:SF1">
    <property type="entry name" value="METHIONINE SYNTHASE"/>
    <property type="match status" value="1"/>
</dbReference>
<keyword evidence="1" id="KW-0479">Metal-binding</keyword>
<evidence type="ECO:0000259" key="4">
    <source>
        <dbReference type="PROSITE" id="PS51337"/>
    </source>
</evidence>
<dbReference type="InterPro" id="IPR036724">
    <property type="entry name" value="Cobalamin-bd_sf"/>
</dbReference>
<protein>
    <submittedName>
        <fullName evidence="5">Methanogenic corrinoid protein MtbC1</fullName>
    </submittedName>
</protein>
<organism evidence="5 6">
    <name type="scientific">Thiocapsa roseopersicina</name>
    <dbReference type="NCBI Taxonomy" id="1058"/>
    <lineage>
        <taxon>Bacteria</taxon>
        <taxon>Pseudomonadati</taxon>
        <taxon>Pseudomonadota</taxon>
        <taxon>Gammaproteobacteria</taxon>
        <taxon>Chromatiales</taxon>
        <taxon>Chromatiaceae</taxon>
        <taxon>Thiocapsa</taxon>
    </lineage>
</organism>
<dbReference type="STRING" id="1058.SAMN05421783_105171"/>
<dbReference type="GO" id="GO:0031419">
    <property type="term" value="F:cobalamin binding"/>
    <property type="evidence" value="ECO:0007669"/>
    <property type="project" value="InterPro"/>
</dbReference>
<dbReference type="GO" id="GO:0046653">
    <property type="term" value="P:tetrahydrofolate metabolic process"/>
    <property type="evidence" value="ECO:0007669"/>
    <property type="project" value="TreeGrafter"/>
</dbReference>
<gene>
    <name evidence="5" type="ORF">SAMN05421783_105171</name>
</gene>
<dbReference type="Pfam" id="PF02310">
    <property type="entry name" value="B12-binding"/>
    <property type="match status" value="1"/>
</dbReference>
<dbReference type="AlphaFoldDB" id="A0A1H2ULP9"/>